<gene>
    <name evidence="1" type="ORF">SAMN05421841_2771</name>
</gene>
<accession>A0A1I0RJA7</accession>
<proteinExistence type="predicted"/>
<keyword evidence="2" id="KW-1185">Reference proteome</keyword>
<evidence type="ECO:0000313" key="1">
    <source>
        <dbReference type="EMBL" id="SEW41080.1"/>
    </source>
</evidence>
<reference evidence="2" key="1">
    <citation type="submission" date="2016-10" db="EMBL/GenBank/DDBJ databases">
        <authorList>
            <person name="Varghese N."/>
            <person name="Submissions S."/>
        </authorList>
    </citation>
    <scope>NUCLEOTIDE SEQUENCE [LARGE SCALE GENOMIC DNA]</scope>
    <source>
        <strain evidence="2">DSM 17724</strain>
    </source>
</reference>
<dbReference type="STRING" id="356305.SAMN05421841_2771"/>
<dbReference type="AlphaFoldDB" id="A0A1I0RJA7"/>
<name>A0A1I0RJA7_9FLAO</name>
<organism evidence="1 2">
    <name type="scientific">Chryseobacterium wanjuense</name>
    <dbReference type="NCBI Taxonomy" id="356305"/>
    <lineage>
        <taxon>Bacteria</taxon>
        <taxon>Pseudomonadati</taxon>
        <taxon>Bacteroidota</taxon>
        <taxon>Flavobacteriia</taxon>
        <taxon>Flavobacteriales</taxon>
        <taxon>Weeksellaceae</taxon>
        <taxon>Chryseobacterium group</taxon>
        <taxon>Chryseobacterium</taxon>
    </lineage>
</organism>
<dbReference type="OrthoDB" id="1273065at2"/>
<dbReference type="Proteomes" id="UP000199469">
    <property type="component" value="Unassembled WGS sequence"/>
</dbReference>
<dbReference type="RefSeq" id="WP_089793517.1">
    <property type="nucleotide sequence ID" value="NZ_FOIU01000002.1"/>
</dbReference>
<dbReference type="EMBL" id="FOIU01000002">
    <property type="protein sequence ID" value="SEW41080.1"/>
    <property type="molecule type" value="Genomic_DNA"/>
</dbReference>
<evidence type="ECO:0000313" key="2">
    <source>
        <dbReference type="Proteomes" id="UP000199469"/>
    </source>
</evidence>
<sequence length="247" mass="26307">MKKLLLITNLLITFLYNGQVGINTTTPVNMLDINGDLNARKELRTGGTNTVKGSAGAVGTIFHNNASLTVNDWKSIKVANGLTSMSLYQMSTLEDKTGASFSGNNGETLPYDEGSTMTSAWTVLSGTQGTFSITNATNKVTFNFQTTAQKTGNGNASTSFACGIFVDNKLRAVRTDVIIGGDGTNKIFNLNATLANLTPKNNYTVKAACTKRNINSNTLGIGRAVNTTYLNSDMSESVLTLSVLQPY</sequence>
<protein>
    <submittedName>
        <fullName evidence="1">Uncharacterized protein</fullName>
    </submittedName>
</protein>